<proteinExistence type="predicted"/>
<accession>A0A1G9YFC6</accession>
<gene>
    <name evidence="2" type="ORF">SAMN05216498_1353</name>
</gene>
<dbReference type="STRING" id="237069.SAMN05216498_1353"/>
<sequence length="46" mass="5596">MESWVNWIPEVGFPILVTFYLLHRIEKRLEELNESILKLPKKIKIM</sequence>
<keyword evidence="1" id="KW-0472">Membrane</keyword>
<evidence type="ECO:0000313" key="2">
    <source>
        <dbReference type="EMBL" id="SDN07161.1"/>
    </source>
</evidence>
<protein>
    <submittedName>
        <fullName evidence="2">YvrJ protein family protein</fullName>
    </submittedName>
</protein>
<keyword evidence="3" id="KW-1185">Reference proteome</keyword>
<name>A0A1G9YFC6_9BACI</name>
<keyword evidence="1" id="KW-1133">Transmembrane helix</keyword>
<organism evidence="2 3">
    <name type="scientific">Tenuibacillus multivorans</name>
    <dbReference type="NCBI Taxonomy" id="237069"/>
    <lineage>
        <taxon>Bacteria</taxon>
        <taxon>Bacillati</taxon>
        <taxon>Bacillota</taxon>
        <taxon>Bacilli</taxon>
        <taxon>Bacillales</taxon>
        <taxon>Bacillaceae</taxon>
        <taxon>Tenuibacillus</taxon>
    </lineage>
</organism>
<dbReference type="RefSeq" id="WP_093855838.1">
    <property type="nucleotide sequence ID" value="NZ_BJVZ01000001.1"/>
</dbReference>
<dbReference type="InterPro" id="IPR024419">
    <property type="entry name" value="YvrJ"/>
</dbReference>
<dbReference type="OrthoDB" id="2662123at2"/>
<dbReference type="EMBL" id="FNIG01000002">
    <property type="protein sequence ID" value="SDN07161.1"/>
    <property type="molecule type" value="Genomic_DNA"/>
</dbReference>
<reference evidence="2 3" key="1">
    <citation type="submission" date="2016-10" db="EMBL/GenBank/DDBJ databases">
        <authorList>
            <person name="de Groot N.N."/>
        </authorList>
    </citation>
    <scope>NUCLEOTIDE SEQUENCE [LARGE SCALE GENOMIC DNA]</scope>
    <source>
        <strain evidence="2 3">CGMCC 1.3442</strain>
    </source>
</reference>
<feature type="transmembrane region" description="Helical" evidence="1">
    <location>
        <begin position="6"/>
        <end position="22"/>
    </location>
</feature>
<dbReference type="Pfam" id="PF12841">
    <property type="entry name" value="YvrJ"/>
    <property type="match status" value="1"/>
</dbReference>
<evidence type="ECO:0000313" key="3">
    <source>
        <dbReference type="Proteomes" id="UP000199334"/>
    </source>
</evidence>
<dbReference type="Proteomes" id="UP000199334">
    <property type="component" value="Unassembled WGS sequence"/>
</dbReference>
<dbReference type="AlphaFoldDB" id="A0A1G9YFC6"/>
<evidence type="ECO:0000256" key="1">
    <source>
        <dbReference type="SAM" id="Phobius"/>
    </source>
</evidence>
<keyword evidence="1" id="KW-0812">Transmembrane</keyword>